<proteinExistence type="predicted"/>
<evidence type="ECO:0000256" key="1">
    <source>
        <dbReference type="ARBA" id="ARBA00022737"/>
    </source>
</evidence>
<dbReference type="Proteomes" id="UP000051733">
    <property type="component" value="Unassembled WGS sequence"/>
</dbReference>
<keyword evidence="4" id="KW-1185">Reference proteome</keyword>
<accession>A0A0R2A128</accession>
<comment type="caution">
    <text evidence="3">The sequence shown here is derived from an EMBL/GenBank/DDBJ whole genome shotgun (WGS) entry which is preliminary data.</text>
</comment>
<protein>
    <recommendedName>
        <fullName evidence="2">MucBP domain-containing protein</fullName>
    </recommendedName>
</protein>
<dbReference type="Pfam" id="PF06458">
    <property type="entry name" value="MucBP"/>
    <property type="match status" value="1"/>
</dbReference>
<keyword evidence="1" id="KW-0677">Repeat</keyword>
<sequence length="235" mass="27230">MINVTESFRTGVPVWAYYINIDTKANLILPVLLRGRNGQHYAVEQKEIENFKFIKAEGDLNGIFDEDSHVVRLYYRRKDWVEVQTVDMYLHLNADTTIYDTINGISRNITLPAGMTVKAFKRVATSNGKFWYEMGPDQWIEYHQITITKNPYAGEKAMPEEDMLAIEPLDHVMARIDYIPNKQIQTYDKPYGQVQDELTDDTTVEIIGKAVNNDGVVWYQIQDKGFINGTYIKFK</sequence>
<gene>
    <name evidence="3" type="ORF">FC26_GL000718</name>
</gene>
<evidence type="ECO:0000259" key="2">
    <source>
        <dbReference type="Pfam" id="PF06458"/>
    </source>
</evidence>
<name>A0A0R2A128_9LACO</name>
<evidence type="ECO:0000313" key="4">
    <source>
        <dbReference type="Proteomes" id="UP000051733"/>
    </source>
</evidence>
<feature type="domain" description="MucBP" evidence="2">
    <location>
        <begin position="13"/>
        <end position="76"/>
    </location>
</feature>
<evidence type="ECO:0000313" key="3">
    <source>
        <dbReference type="EMBL" id="KRM60367.1"/>
    </source>
</evidence>
<dbReference type="STRING" id="1423813.FC26_GL000718"/>
<dbReference type="PATRIC" id="fig|1423813.3.peg.730"/>
<organism evidence="3 4">
    <name type="scientific">Paucilactobacillus vaccinostercus DSM 20634</name>
    <dbReference type="NCBI Taxonomy" id="1423813"/>
    <lineage>
        <taxon>Bacteria</taxon>
        <taxon>Bacillati</taxon>
        <taxon>Bacillota</taxon>
        <taxon>Bacilli</taxon>
        <taxon>Lactobacillales</taxon>
        <taxon>Lactobacillaceae</taxon>
        <taxon>Paucilactobacillus</taxon>
    </lineage>
</organism>
<reference evidence="3 4" key="1">
    <citation type="journal article" date="2015" name="Genome Announc.">
        <title>Expanding the biotechnology potential of lactobacilli through comparative genomics of 213 strains and associated genera.</title>
        <authorList>
            <person name="Sun Z."/>
            <person name="Harris H.M."/>
            <person name="McCann A."/>
            <person name="Guo C."/>
            <person name="Argimon S."/>
            <person name="Zhang W."/>
            <person name="Yang X."/>
            <person name="Jeffery I.B."/>
            <person name="Cooney J.C."/>
            <person name="Kagawa T.F."/>
            <person name="Liu W."/>
            <person name="Song Y."/>
            <person name="Salvetti E."/>
            <person name="Wrobel A."/>
            <person name="Rasinkangas P."/>
            <person name="Parkhill J."/>
            <person name="Rea M.C."/>
            <person name="O'Sullivan O."/>
            <person name="Ritari J."/>
            <person name="Douillard F.P."/>
            <person name="Paul Ross R."/>
            <person name="Yang R."/>
            <person name="Briner A.E."/>
            <person name="Felis G.E."/>
            <person name="de Vos W.M."/>
            <person name="Barrangou R."/>
            <person name="Klaenhammer T.R."/>
            <person name="Caufield P.W."/>
            <person name="Cui Y."/>
            <person name="Zhang H."/>
            <person name="O'Toole P.W."/>
        </authorList>
    </citation>
    <scope>NUCLEOTIDE SEQUENCE [LARGE SCALE GENOMIC DNA]</scope>
    <source>
        <strain evidence="3 4">DSM 20634</strain>
    </source>
</reference>
<dbReference type="Gene3D" id="3.10.20.320">
    <property type="entry name" value="Putative peptidoglycan bound protein (lpxtg motif)"/>
    <property type="match status" value="1"/>
</dbReference>
<dbReference type="EMBL" id="AYYY01000064">
    <property type="protein sequence ID" value="KRM60367.1"/>
    <property type="molecule type" value="Genomic_DNA"/>
</dbReference>
<dbReference type="AlphaFoldDB" id="A0A0R2A128"/>
<dbReference type="InterPro" id="IPR009459">
    <property type="entry name" value="MucBP_dom"/>
</dbReference>